<accession>A0A1Y1WAD1</accession>
<dbReference type="GeneID" id="63803840"/>
<protein>
    <submittedName>
        <fullName evidence="2">Uncharacterized protein</fullName>
    </submittedName>
</protein>
<keyword evidence="1" id="KW-1133">Transmembrane helix</keyword>
<name>A0A1Y1WAD1_9FUNG</name>
<keyword evidence="1" id="KW-0472">Membrane</keyword>
<feature type="transmembrane region" description="Helical" evidence="1">
    <location>
        <begin position="24"/>
        <end position="57"/>
    </location>
</feature>
<evidence type="ECO:0000256" key="1">
    <source>
        <dbReference type="SAM" id="Phobius"/>
    </source>
</evidence>
<sequence length="150" mass="16484">MGPAELTFTKAQLEKARSKRITNITVTLVVLGLLIILSLAVFALGLTFVVVGVTWGLFDEGDDSSKTNVYESNMLKAGIPLLILGFLFAILFSVWTRRCVVFRRKLRALDTPPEFILSKEAKRILLTEGSTAENYTVVVIPDTAPADSTH</sequence>
<dbReference type="AlphaFoldDB" id="A0A1Y1WAD1"/>
<dbReference type="RefSeq" id="XP_040744078.1">
    <property type="nucleotide sequence ID" value="XM_040887192.1"/>
</dbReference>
<keyword evidence="3" id="KW-1185">Reference proteome</keyword>
<keyword evidence="1" id="KW-0812">Transmembrane</keyword>
<organism evidence="2 3">
    <name type="scientific">Linderina pennispora</name>
    <dbReference type="NCBI Taxonomy" id="61395"/>
    <lineage>
        <taxon>Eukaryota</taxon>
        <taxon>Fungi</taxon>
        <taxon>Fungi incertae sedis</taxon>
        <taxon>Zoopagomycota</taxon>
        <taxon>Kickxellomycotina</taxon>
        <taxon>Kickxellomycetes</taxon>
        <taxon>Kickxellales</taxon>
        <taxon>Kickxellaceae</taxon>
        <taxon>Linderina</taxon>
    </lineage>
</organism>
<proteinExistence type="predicted"/>
<evidence type="ECO:0000313" key="3">
    <source>
        <dbReference type="Proteomes" id="UP000193922"/>
    </source>
</evidence>
<gene>
    <name evidence="2" type="ORF">DL89DRAFT_266712</name>
</gene>
<comment type="caution">
    <text evidence="2">The sequence shown here is derived from an EMBL/GenBank/DDBJ whole genome shotgun (WGS) entry which is preliminary data.</text>
</comment>
<dbReference type="EMBL" id="MCFD01000005">
    <property type="protein sequence ID" value="ORX70499.1"/>
    <property type="molecule type" value="Genomic_DNA"/>
</dbReference>
<evidence type="ECO:0000313" key="2">
    <source>
        <dbReference type="EMBL" id="ORX70499.1"/>
    </source>
</evidence>
<reference evidence="2 3" key="1">
    <citation type="submission" date="2016-07" db="EMBL/GenBank/DDBJ databases">
        <title>Pervasive Adenine N6-methylation of Active Genes in Fungi.</title>
        <authorList>
            <consortium name="DOE Joint Genome Institute"/>
            <person name="Mondo S.J."/>
            <person name="Dannebaum R.O."/>
            <person name="Kuo R.C."/>
            <person name="Labutti K."/>
            <person name="Haridas S."/>
            <person name="Kuo A."/>
            <person name="Salamov A."/>
            <person name="Ahrendt S.R."/>
            <person name="Lipzen A."/>
            <person name="Sullivan W."/>
            <person name="Andreopoulos W.B."/>
            <person name="Clum A."/>
            <person name="Lindquist E."/>
            <person name="Daum C."/>
            <person name="Ramamoorthy G.K."/>
            <person name="Gryganskyi A."/>
            <person name="Culley D."/>
            <person name="Magnuson J.K."/>
            <person name="James T.Y."/>
            <person name="O'Malley M.A."/>
            <person name="Stajich J.E."/>
            <person name="Spatafora J.W."/>
            <person name="Visel A."/>
            <person name="Grigoriev I.V."/>
        </authorList>
    </citation>
    <scope>NUCLEOTIDE SEQUENCE [LARGE SCALE GENOMIC DNA]</scope>
    <source>
        <strain evidence="2 3">ATCC 12442</strain>
    </source>
</reference>
<dbReference type="Proteomes" id="UP000193922">
    <property type="component" value="Unassembled WGS sequence"/>
</dbReference>
<feature type="transmembrane region" description="Helical" evidence="1">
    <location>
        <begin position="77"/>
        <end position="95"/>
    </location>
</feature>